<name>A0A2Z4MAD3_9CHLO</name>
<evidence type="ECO:0000256" key="1">
    <source>
        <dbReference type="ARBA" id="ARBA00010045"/>
    </source>
</evidence>
<evidence type="ECO:0000259" key="3">
    <source>
        <dbReference type="Pfam" id="PF07460"/>
    </source>
</evidence>
<dbReference type="Gene3D" id="3.40.1440.10">
    <property type="entry name" value="GIY-YIG endonuclease"/>
    <property type="match status" value="1"/>
</dbReference>
<dbReference type="Pfam" id="PF07460">
    <property type="entry name" value="NUMOD3"/>
    <property type="match status" value="1"/>
</dbReference>
<gene>
    <name evidence="4" type="primary">orf231</name>
</gene>
<evidence type="ECO:0008006" key="5">
    <source>
        <dbReference type="Google" id="ProtNLM"/>
    </source>
</evidence>
<keyword evidence="4" id="KW-0150">Chloroplast</keyword>
<dbReference type="CDD" id="cd10437">
    <property type="entry name" value="GIY-YIG_HE_I-TevI_like"/>
    <property type="match status" value="1"/>
</dbReference>
<protein>
    <recommendedName>
        <fullName evidence="5">GIY-YIG homing endonuclease</fullName>
    </recommendedName>
</protein>
<comment type="similarity">
    <text evidence="1">To endonucleases of group I introns of fungi and phage.</text>
</comment>
<accession>A0A2Z4MAD3</accession>
<dbReference type="SUPFAM" id="SSF82771">
    <property type="entry name" value="GIY-YIG endonuclease"/>
    <property type="match status" value="1"/>
</dbReference>
<geneLocation type="chloroplast" evidence="4"/>
<dbReference type="InterPro" id="IPR003611">
    <property type="entry name" value="NUMOD3"/>
</dbReference>
<proteinExistence type="predicted"/>
<sequence length="238" mass="27181">MYELGSDIKKGGYYIIMFDKTNSQMTQSSAPKKNINPLLTEENSVPNRIQPRKQPGIYMVRCIQNDWRYYGESNNVSGRLASHRSLLNRQIHPNIALQVDWNTYGSQNFDFIVLFMGESWDQPAVRRGKELELIILDRVICYNILEGVSRPGEKNPFWGKVQTPEAKKKISEALKGKPNDKLGRKISVRGIIYPSLAEASRQTGIARKTIRKKLDDLKNTDFFSVEGSGTVERPSQQE</sequence>
<organism evidence="4">
    <name type="scientific">Scotinosphaera sp. NIES-154</name>
    <dbReference type="NCBI Taxonomy" id="2249731"/>
    <lineage>
        <taxon>Eukaryota</taxon>
        <taxon>Viridiplantae</taxon>
        <taxon>Chlorophyta</taxon>
        <taxon>core chlorophytes</taxon>
        <taxon>Ulvophyceae</taxon>
        <taxon>Scotinosphaerales</taxon>
        <taxon>Scotinosphaeraceae</taxon>
        <taxon>Scotinosphaera</taxon>
    </lineage>
</organism>
<keyword evidence="4" id="KW-0934">Plastid</keyword>
<dbReference type="Pfam" id="PF01541">
    <property type="entry name" value="GIY-YIG"/>
    <property type="match status" value="1"/>
</dbReference>
<feature type="domain" description="GIY-YIG" evidence="2">
    <location>
        <begin position="55"/>
        <end position="135"/>
    </location>
</feature>
<dbReference type="AlphaFoldDB" id="A0A2Z4MAD3"/>
<dbReference type="GO" id="GO:0003677">
    <property type="term" value="F:DNA binding"/>
    <property type="evidence" value="ECO:0007669"/>
    <property type="project" value="InterPro"/>
</dbReference>
<dbReference type="InterPro" id="IPR035901">
    <property type="entry name" value="GIY-YIG_endonuc_sf"/>
</dbReference>
<evidence type="ECO:0000313" key="4">
    <source>
        <dbReference type="EMBL" id="AWX53466.1"/>
    </source>
</evidence>
<dbReference type="SUPFAM" id="SSF64496">
    <property type="entry name" value="DNA-binding domain of intron-encoded endonucleases"/>
    <property type="match status" value="1"/>
</dbReference>
<dbReference type="InterPro" id="IPR000305">
    <property type="entry name" value="GIY-YIG_endonuc"/>
</dbReference>
<evidence type="ECO:0000259" key="2">
    <source>
        <dbReference type="Pfam" id="PF01541"/>
    </source>
</evidence>
<reference evidence="4" key="1">
    <citation type="submission" date="2017-12" db="EMBL/GenBank/DDBJ databases">
        <title>Resolution of core Chlorophyta phylogeny using heterogeneous models with AT-rich chloroplast sequence data.</title>
        <authorList>
            <person name="Fang L."/>
        </authorList>
    </citation>
    <scope>NUCLEOTIDE SEQUENCE</scope>
</reference>
<feature type="domain" description="Nuclease associated modular" evidence="3">
    <location>
        <begin position="159"/>
        <end position="179"/>
    </location>
</feature>
<dbReference type="EMBL" id="MG721910">
    <property type="protein sequence ID" value="AWX53466.1"/>
    <property type="molecule type" value="Genomic_DNA"/>
</dbReference>